<evidence type="ECO:0000313" key="2">
    <source>
        <dbReference type="EMBL" id="KAK8870839.1"/>
    </source>
</evidence>
<organism evidence="2 3">
    <name type="scientific">Tritrichomonas musculus</name>
    <dbReference type="NCBI Taxonomy" id="1915356"/>
    <lineage>
        <taxon>Eukaryota</taxon>
        <taxon>Metamonada</taxon>
        <taxon>Parabasalia</taxon>
        <taxon>Tritrichomonadida</taxon>
        <taxon>Tritrichomonadidae</taxon>
        <taxon>Tritrichomonas</taxon>
    </lineage>
</organism>
<comment type="caution">
    <text evidence="2">The sequence shown here is derived from an EMBL/GenBank/DDBJ whole genome shotgun (WGS) entry which is preliminary data.</text>
</comment>
<feature type="domain" description="Dynein heavy chain hydrolytic ATP-binding dynein motor region" evidence="1">
    <location>
        <begin position="65"/>
        <end position="138"/>
    </location>
</feature>
<proteinExistence type="predicted"/>
<dbReference type="EMBL" id="JAPFFF010000014">
    <property type="protein sequence ID" value="KAK8870839.1"/>
    <property type="molecule type" value="Genomic_DNA"/>
</dbReference>
<accession>A0ABR2J024</accession>
<dbReference type="PANTHER" id="PTHR10676:SF365">
    <property type="entry name" value="AAA+ ATPASE DOMAIN-CONTAINING PROTEIN"/>
    <property type="match status" value="1"/>
</dbReference>
<gene>
    <name evidence="2" type="ORF">M9Y10_008737</name>
</gene>
<dbReference type="Proteomes" id="UP001470230">
    <property type="component" value="Unassembled WGS sequence"/>
</dbReference>
<dbReference type="InterPro" id="IPR035699">
    <property type="entry name" value="AAA_6"/>
</dbReference>
<keyword evidence="3" id="KW-1185">Reference proteome</keyword>
<dbReference type="InterPro" id="IPR027417">
    <property type="entry name" value="P-loop_NTPase"/>
</dbReference>
<evidence type="ECO:0000259" key="1">
    <source>
        <dbReference type="Pfam" id="PF12774"/>
    </source>
</evidence>
<protein>
    <submittedName>
        <fullName evidence="2">Dynein heavy chain 5, axonemal</fullName>
    </submittedName>
</protein>
<dbReference type="PANTHER" id="PTHR10676">
    <property type="entry name" value="DYNEIN HEAVY CHAIN FAMILY PROTEIN"/>
    <property type="match status" value="1"/>
</dbReference>
<sequence>MWPLLAKQKLFERYLDKILYFNITIQTIDEYIEKVLVDRNNIWKNKDTQEYLQCKVSIDNFEREYSYEYHGCARHLIVTPITDNCYLSFADSLGSFSGCFLVGLAGSGCVETINDFAKAFCIFCIIYNCYDQMVYNVLDLFSQSYLVHA</sequence>
<evidence type="ECO:0000313" key="3">
    <source>
        <dbReference type="Proteomes" id="UP001470230"/>
    </source>
</evidence>
<dbReference type="Gene3D" id="3.40.50.300">
    <property type="entry name" value="P-loop containing nucleotide triphosphate hydrolases"/>
    <property type="match status" value="1"/>
</dbReference>
<dbReference type="Pfam" id="PF12774">
    <property type="entry name" value="AAA_6"/>
    <property type="match status" value="1"/>
</dbReference>
<reference evidence="2 3" key="1">
    <citation type="submission" date="2024-04" db="EMBL/GenBank/DDBJ databases">
        <title>Tritrichomonas musculus Genome.</title>
        <authorList>
            <person name="Alves-Ferreira E."/>
            <person name="Grigg M."/>
            <person name="Lorenzi H."/>
            <person name="Galac M."/>
        </authorList>
    </citation>
    <scope>NUCLEOTIDE SEQUENCE [LARGE SCALE GENOMIC DNA]</scope>
    <source>
        <strain evidence="2 3">EAF2021</strain>
    </source>
</reference>
<name>A0ABR2J024_9EUKA</name>
<dbReference type="InterPro" id="IPR026983">
    <property type="entry name" value="DHC"/>
</dbReference>